<dbReference type="OrthoDB" id="770298at2"/>
<keyword evidence="2" id="KW-1185">Reference proteome</keyword>
<organism evidence="1 2">
    <name type="scientific">Pedobacter nyackensis</name>
    <dbReference type="NCBI Taxonomy" id="475255"/>
    <lineage>
        <taxon>Bacteria</taxon>
        <taxon>Pseudomonadati</taxon>
        <taxon>Bacteroidota</taxon>
        <taxon>Sphingobacteriia</taxon>
        <taxon>Sphingobacteriales</taxon>
        <taxon>Sphingobacteriaceae</taxon>
        <taxon>Pedobacter</taxon>
    </lineage>
</organism>
<proteinExistence type="predicted"/>
<reference evidence="1 2" key="1">
    <citation type="submission" date="2017-04" db="EMBL/GenBank/DDBJ databases">
        <authorList>
            <person name="Afonso C.L."/>
            <person name="Miller P.J."/>
            <person name="Scott M.A."/>
            <person name="Spackman E."/>
            <person name="Goraichik I."/>
            <person name="Dimitrov K.M."/>
            <person name="Suarez D.L."/>
            <person name="Swayne D.E."/>
        </authorList>
    </citation>
    <scope>NUCLEOTIDE SEQUENCE [LARGE SCALE GENOMIC DNA]</scope>
    <source>
        <strain evidence="1 2">DSM 19625</strain>
    </source>
</reference>
<dbReference type="Proteomes" id="UP000192678">
    <property type="component" value="Unassembled WGS sequence"/>
</dbReference>
<dbReference type="AlphaFoldDB" id="A0A1W2EG81"/>
<sequence>MVPDYRDTVDLLQHKLINHIRLNQPLNNNIRYKTRFVNNTEQAIGFNFTEFSEAYRAKYISPDFEGYCNKFIEFIKPLLLNFLMEIRYGGHGFKVIIRLGGDQFEKRLTILNKSPEHGGSE</sequence>
<evidence type="ECO:0000313" key="1">
    <source>
        <dbReference type="EMBL" id="SMD08713.1"/>
    </source>
</evidence>
<dbReference type="RefSeq" id="WP_084291071.1">
    <property type="nucleotide sequence ID" value="NZ_FWYB01000012.1"/>
</dbReference>
<protein>
    <submittedName>
        <fullName evidence="1">Uncharacterized protein</fullName>
    </submittedName>
</protein>
<accession>A0A1W2EG81</accession>
<name>A0A1W2EG81_9SPHI</name>
<evidence type="ECO:0000313" key="2">
    <source>
        <dbReference type="Proteomes" id="UP000192678"/>
    </source>
</evidence>
<dbReference type="EMBL" id="FWYB01000012">
    <property type="protein sequence ID" value="SMD08713.1"/>
    <property type="molecule type" value="Genomic_DNA"/>
</dbReference>
<gene>
    <name evidence="1" type="ORF">SAMN04488101_11258</name>
</gene>
<dbReference type="STRING" id="475255.SAMN04488101_11258"/>